<keyword evidence="6" id="KW-0460">Magnesium</keyword>
<dbReference type="InterPro" id="IPR029014">
    <property type="entry name" value="NiFe-Hase_large"/>
</dbReference>
<feature type="binding site" evidence="6">
    <location>
        <position position="62"/>
    </location>
    <ligand>
        <name>Mg(2+)</name>
        <dbReference type="ChEBI" id="CHEBI:18420"/>
    </ligand>
</feature>
<feature type="binding site" evidence="6">
    <location>
        <position position="449"/>
    </location>
    <ligand>
        <name>Mg(2+)</name>
        <dbReference type="ChEBI" id="CHEBI:18420"/>
    </ligand>
</feature>
<dbReference type="Proteomes" id="UP000503640">
    <property type="component" value="Unassembled WGS sequence"/>
</dbReference>
<gene>
    <name evidence="7" type="ORF">AMYX_14970</name>
</gene>
<evidence type="ECO:0000313" key="8">
    <source>
        <dbReference type="Proteomes" id="UP000503640"/>
    </source>
</evidence>
<dbReference type="PROSITE" id="PS00508">
    <property type="entry name" value="NI_HGENASE_L_2"/>
    <property type="match status" value="1"/>
</dbReference>
<name>A0A7I9VK31_9BACT</name>
<feature type="binding site" evidence="6">
    <location>
        <position position="65"/>
    </location>
    <ligand>
        <name>Fe cation</name>
        <dbReference type="ChEBI" id="CHEBI:24875"/>
    </ligand>
</feature>
<evidence type="ECO:0000256" key="3">
    <source>
        <dbReference type="ARBA" id="ARBA00022596"/>
    </source>
</evidence>
<keyword evidence="4 6" id="KW-0479">Metal-binding</keyword>
<dbReference type="Pfam" id="PF00374">
    <property type="entry name" value="NiFeSe_Hases"/>
    <property type="match status" value="2"/>
</dbReference>
<dbReference type="AlphaFoldDB" id="A0A7I9VK31"/>
<feature type="binding site" evidence="6">
    <location>
        <position position="446"/>
    </location>
    <ligand>
        <name>Fe cation</name>
        <dbReference type="ChEBI" id="CHEBI:24875"/>
    </ligand>
</feature>
<evidence type="ECO:0000256" key="4">
    <source>
        <dbReference type="ARBA" id="ARBA00022723"/>
    </source>
</evidence>
<evidence type="ECO:0000313" key="7">
    <source>
        <dbReference type="EMBL" id="GEJ56756.1"/>
    </source>
</evidence>
<dbReference type="PANTHER" id="PTHR43600:SF2">
    <property type="entry name" value="F420-NON-REDUCING HYDROGENASE VHU SUBUNIT A"/>
    <property type="match status" value="1"/>
</dbReference>
<accession>A0A7I9VK31</accession>
<feature type="binding site" evidence="6">
    <location>
        <position position="397"/>
    </location>
    <ligand>
        <name>Mg(2+)</name>
        <dbReference type="ChEBI" id="CHEBI:18420"/>
    </ligand>
</feature>
<dbReference type="PANTHER" id="PTHR43600">
    <property type="entry name" value="COENZYME F420 HYDROGENASE, SUBUNIT ALPHA"/>
    <property type="match status" value="1"/>
</dbReference>
<dbReference type="RefSeq" id="WP_176064235.1">
    <property type="nucleotide sequence ID" value="NZ_BJTG01000003.1"/>
</dbReference>
<dbReference type="Gene3D" id="1.10.645.10">
    <property type="entry name" value="Cytochrome-c3 Hydrogenase, chain B"/>
    <property type="match status" value="1"/>
</dbReference>
<organism evidence="7 8">
    <name type="scientific">Anaeromyxobacter diazotrophicus</name>
    <dbReference type="NCBI Taxonomy" id="2590199"/>
    <lineage>
        <taxon>Bacteria</taxon>
        <taxon>Pseudomonadati</taxon>
        <taxon>Myxococcota</taxon>
        <taxon>Myxococcia</taxon>
        <taxon>Myxococcales</taxon>
        <taxon>Cystobacterineae</taxon>
        <taxon>Anaeromyxobacteraceae</taxon>
        <taxon>Anaeromyxobacter</taxon>
    </lineage>
</organism>
<keyword evidence="5" id="KW-0560">Oxidoreductase</keyword>
<dbReference type="InterPro" id="IPR018194">
    <property type="entry name" value="Ni-dep_hyd_lsu_Ni_BS"/>
</dbReference>
<keyword evidence="6" id="KW-0408">Iron</keyword>
<evidence type="ECO:0000256" key="6">
    <source>
        <dbReference type="PIRSR" id="PIRSR601501-1"/>
    </source>
</evidence>
<comment type="similarity">
    <text evidence="2">Belongs to the [NiFe]/[NiFeSe] hydrogenase large subunit family.</text>
</comment>
<reference evidence="8" key="1">
    <citation type="journal article" date="2020" name="Appl. Environ. Microbiol.">
        <title>Diazotrophic Anaeromyxobacter Isolates from Soils.</title>
        <authorList>
            <person name="Masuda Y."/>
            <person name="Yamanaka H."/>
            <person name="Xu Z.X."/>
            <person name="Shiratori Y."/>
            <person name="Aono T."/>
            <person name="Amachi S."/>
            <person name="Senoo K."/>
            <person name="Itoh H."/>
        </authorList>
    </citation>
    <scope>NUCLEOTIDE SEQUENCE [LARGE SCALE GENOMIC DNA]</scope>
    <source>
        <strain evidence="8">R267</strain>
    </source>
</reference>
<feature type="binding site" evidence="6">
    <location>
        <position position="43"/>
    </location>
    <ligand>
        <name>Mg(2+)</name>
        <dbReference type="ChEBI" id="CHEBI:18420"/>
    </ligand>
</feature>
<evidence type="ECO:0000256" key="1">
    <source>
        <dbReference type="ARBA" id="ARBA00001967"/>
    </source>
</evidence>
<comment type="caution">
    <text evidence="7">The sequence shown here is derived from an EMBL/GenBank/DDBJ whole genome shotgun (WGS) entry which is preliminary data.</text>
</comment>
<evidence type="ECO:0000256" key="5">
    <source>
        <dbReference type="ARBA" id="ARBA00023002"/>
    </source>
</evidence>
<keyword evidence="8" id="KW-1185">Reference proteome</keyword>
<dbReference type="GO" id="GO:0008901">
    <property type="term" value="F:ferredoxin hydrogenase activity"/>
    <property type="evidence" value="ECO:0007669"/>
    <property type="project" value="InterPro"/>
</dbReference>
<sequence length="471" mass="50133">MGRRVVIDPVTRIEGRSRAVIELDEAGRVRDARVEVTALRGFEAVCAGRPLRELPALTARICGICPTAHALAAAKAGDVLLGAAPPPAARRLRRLAMLAQLVQSHALAFFYLSAPDFVLGYDAEPARRNFLVAAEVAPGLLRDGVLLRRVGQEVLARLGGRRVHAPYIVAGGVAAPLTPSDRDAIAAGLPEALAAAERTLAWWAATLPARADEAASCGAFETPFLALVGAKGELDPCEGALRLVSAAGAILEDGLDPARYQELIGERTVTWSRLKHPYWRSLGFPAGAYRVGPLARLNAVARCGTPRADRALREFRALGRGAVLSTFHAHGARLVEILFALERMDELLRDPHLLGREVLAPAGEACGEAVGACEAPRGTLFHHYRVDAGGLVTWANLLVATGQNATAMDRAVRQVAARWVDGPRITEALRSRVSAAIRAFDPCLSCSTHAVRGPEAELRLVGASGELLDEI</sequence>
<comment type="cofactor">
    <cofactor evidence="1 6">
        <name>Ni(2+)</name>
        <dbReference type="ChEBI" id="CHEBI:49786"/>
    </cofactor>
</comment>
<feature type="binding site" evidence="6">
    <location>
        <position position="443"/>
    </location>
    <ligand>
        <name>Ni(2+)</name>
        <dbReference type="ChEBI" id="CHEBI:49786"/>
    </ligand>
</feature>
<proteinExistence type="inferred from homology"/>
<protein>
    <submittedName>
        <fullName evidence="7">NADP oxidoreductase</fullName>
    </submittedName>
</protein>
<dbReference type="EMBL" id="BJTG01000003">
    <property type="protein sequence ID" value="GEJ56756.1"/>
    <property type="molecule type" value="Genomic_DNA"/>
</dbReference>
<evidence type="ECO:0000256" key="2">
    <source>
        <dbReference type="ARBA" id="ARBA00009292"/>
    </source>
</evidence>
<keyword evidence="3 6" id="KW-0533">Nickel</keyword>
<dbReference type="InterPro" id="IPR001501">
    <property type="entry name" value="Ni-dep_hyd_lsu"/>
</dbReference>
<dbReference type="GO" id="GO:0016151">
    <property type="term" value="F:nickel cation binding"/>
    <property type="evidence" value="ECO:0007669"/>
    <property type="project" value="InterPro"/>
</dbReference>
<feature type="binding site" evidence="6">
    <location>
        <position position="65"/>
    </location>
    <ligand>
        <name>Ni(2+)</name>
        <dbReference type="ChEBI" id="CHEBI:49786"/>
    </ligand>
</feature>
<comment type="cofactor">
    <cofactor evidence="6">
        <name>Fe cation</name>
        <dbReference type="ChEBI" id="CHEBI:24875"/>
    </cofactor>
</comment>
<dbReference type="SUPFAM" id="SSF56762">
    <property type="entry name" value="HydB/Nqo4-like"/>
    <property type="match status" value="1"/>
</dbReference>